<sequence length="33" mass="3934">MLRKRAVVNIKDPMQQFCCTKNVLAFYVELPNY</sequence>
<reference evidence="1" key="1">
    <citation type="submission" date="2016-02" db="EMBL/GenBank/DDBJ databases">
        <title>WGS assembly of Manihot esculenta.</title>
        <authorList>
            <person name="Bredeson J.V."/>
            <person name="Prochnik S.E."/>
            <person name="Lyons J.B."/>
            <person name="Schmutz J."/>
            <person name="Grimwood J."/>
            <person name="Vrebalov J."/>
            <person name="Bart R.S."/>
            <person name="Amuge T."/>
            <person name="Ferguson M.E."/>
            <person name="Green R."/>
            <person name="Putnam N."/>
            <person name="Stites J."/>
            <person name="Rounsley S."/>
            <person name="Rokhsar D.S."/>
        </authorList>
    </citation>
    <scope>NUCLEOTIDE SEQUENCE [LARGE SCALE GENOMIC DNA]</scope>
    <source>
        <tissue evidence="1">Leaf</tissue>
    </source>
</reference>
<proteinExistence type="predicted"/>
<gene>
    <name evidence="1" type="ORF">MANES_18G027100</name>
</gene>
<dbReference type="EMBL" id="CM004404">
    <property type="protein sequence ID" value="OAY22797.1"/>
    <property type="molecule type" value="Genomic_DNA"/>
</dbReference>
<name>A0A2C9U022_MANES</name>
<protein>
    <submittedName>
        <fullName evidence="1">Uncharacterized protein</fullName>
    </submittedName>
</protein>
<accession>A0A2C9U022</accession>
<evidence type="ECO:0000313" key="1">
    <source>
        <dbReference type="EMBL" id="OAY22797.1"/>
    </source>
</evidence>
<organism evidence="1">
    <name type="scientific">Manihot esculenta</name>
    <name type="common">Cassava</name>
    <name type="synonym">Jatropha manihot</name>
    <dbReference type="NCBI Taxonomy" id="3983"/>
    <lineage>
        <taxon>Eukaryota</taxon>
        <taxon>Viridiplantae</taxon>
        <taxon>Streptophyta</taxon>
        <taxon>Embryophyta</taxon>
        <taxon>Tracheophyta</taxon>
        <taxon>Spermatophyta</taxon>
        <taxon>Magnoliopsida</taxon>
        <taxon>eudicotyledons</taxon>
        <taxon>Gunneridae</taxon>
        <taxon>Pentapetalae</taxon>
        <taxon>rosids</taxon>
        <taxon>fabids</taxon>
        <taxon>Malpighiales</taxon>
        <taxon>Euphorbiaceae</taxon>
        <taxon>Crotonoideae</taxon>
        <taxon>Manihoteae</taxon>
        <taxon>Manihot</taxon>
    </lineage>
</organism>
<dbReference type="AlphaFoldDB" id="A0A2C9U022"/>